<dbReference type="InterPro" id="IPR011044">
    <property type="entry name" value="Quino_amine_DH_bsu"/>
</dbReference>
<reference evidence="2 3" key="1">
    <citation type="submission" date="2020-08" db="EMBL/GenBank/DDBJ databases">
        <title>Winogradskyella ouciana sp. nov., isolated from the hadal seawater of the Mariana Trench.</title>
        <authorList>
            <person name="He X."/>
        </authorList>
    </citation>
    <scope>NUCLEOTIDE SEQUENCE [LARGE SCALE GENOMIC DNA]</scope>
    <source>
        <strain evidence="2 3">KCTC 22026</strain>
    </source>
</reference>
<protein>
    <submittedName>
        <fullName evidence="2">Uncharacterized protein</fullName>
    </submittedName>
</protein>
<proteinExistence type="predicted"/>
<feature type="chain" id="PRO_5045878117" evidence="1">
    <location>
        <begin position="19"/>
        <end position="496"/>
    </location>
</feature>
<name>A0ABR6Y1R8_9FLAO</name>
<feature type="signal peptide" evidence="1">
    <location>
        <begin position="1"/>
        <end position="18"/>
    </location>
</feature>
<evidence type="ECO:0000256" key="1">
    <source>
        <dbReference type="SAM" id="SignalP"/>
    </source>
</evidence>
<gene>
    <name evidence="2" type="ORF">H6H04_09355</name>
</gene>
<dbReference type="Proteomes" id="UP000607435">
    <property type="component" value="Unassembled WGS sequence"/>
</dbReference>
<keyword evidence="3" id="KW-1185">Reference proteome</keyword>
<evidence type="ECO:0000313" key="3">
    <source>
        <dbReference type="Proteomes" id="UP000607435"/>
    </source>
</evidence>
<sequence>MKNLITLALLLAFTFVDAQKTNLNVSESLEYKDKVKSTGVLTIHTTDNGLTGIVRESKRDILFDVFDNSLDKKHSLVIESDKKERYIGEVVYGDEIKVFTVFSPKAKERIVNCHSFNIKSGSHSKKKLFEVTVAKKRFLFGNRQDRETSLGISPNGKYLAMATDNIYKDVNDYAIRVFNAKTLELLFTKSYQKHEEKYFKHNDISINDNGDVFVLGKLYKEGKREKKKGEANYDFILNKITETSNKELSISLADQHIKNLGITIVDSKLHLIGFYSERNSGRIKGGCNFIIDSENFSIASKNNYELPINVYEDLFGDKRGSKKKNKGKELTNFYIDYILEDSQGNTYLLAEEFYITQTYVSTGMNGGYWQTVYHYDDILILKFGASGNLDWGRSIFKRSTAPSYNAFLKNDELHVLLNSGKNLLEKKDGRTKVSKGWFESSSLYDIVYDNAGEVIYSKIQDNKGKTFYLPFYGTYQDGKFIMMSSGRKKRQFMILQ</sequence>
<comment type="caution">
    <text evidence="2">The sequence shown here is derived from an EMBL/GenBank/DDBJ whole genome shotgun (WGS) entry which is preliminary data.</text>
</comment>
<dbReference type="RefSeq" id="WP_186845696.1">
    <property type="nucleotide sequence ID" value="NZ_JACOME010000002.1"/>
</dbReference>
<keyword evidence="1" id="KW-0732">Signal</keyword>
<evidence type="ECO:0000313" key="2">
    <source>
        <dbReference type="EMBL" id="MBC3846584.1"/>
    </source>
</evidence>
<accession>A0ABR6Y1R8</accession>
<dbReference type="SUPFAM" id="SSF50969">
    <property type="entry name" value="YVTN repeat-like/Quinoprotein amine dehydrogenase"/>
    <property type="match status" value="1"/>
</dbReference>
<organism evidence="2 3">
    <name type="scientific">Winogradskyella echinorum</name>
    <dbReference type="NCBI Taxonomy" id="538189"/>
    <lineage>
        <taxon>Bacteria</taxon>
        <taxon>Pseudomonadati</taxon>
        <taxon>Bacteroidota</taxon>
        <taxon>Flavobacteriia</taxon>
        <taxon>Flavobacteriales</taxon>
        <taxon>Flavobacteriaceae</taxon>
        <taxon>Winogradskyella</taxon>
    </lineage>
</organism>
<dbReference type="EMBL" id="JACOME010000002">
    <property type="protein sequence ID" value="MBC3846584.1"/>
    <property type="molecule type" value="Genomic_DNA"/>
</dbReference>